<accession>A0A9D1LS77</accession>
<dbReference type="PROSITE" id="PS52004">
    <property type="entry name" value="KS3_2"/>
    <property type="match status" value="1"/>
</dbReference>
<comment type="pathway">
    <text evidence="1 14">Lipid metabolism; fatty acid biosynthesis.</text>
</comment>
<dbReference type="Pfam" id="PF02801">
    <property type="entry name" value="Ketoacyl-synt_C"/>
    <property type="match status" value="1"/>
</dbReference>
<dbReference type="GO" id="GO:0030497">
    <property type="term" value="P:fatty acid elongation"/>
    <property type="evidence" value="ECO:0007669"/>
    <property type="project" value="UniProtKB-ARBA"/>
</dbReference>
<evidence type="ECO:0000256" key="14">
    <source>
        <dbReference type="PIRNR" id="PIRNR000447"/>
    </source>
</evidence>
<dbReference type="InterPro" id="IPR018201">
    <property type="entry name" value="Ketoacyl_synth_AS"/>
</dbReference>
<evidence type="ECO:0000256" key="15">
    <source>
        <dbReference type="PIRSR" id="PIRSR000447-1"/>
    </source>
</evidence>
<keyword evidence="6 14" id="KW-0808">Transferase</keyword>
<reference evidence="18" key="1">
    <citation type="submission" date="2020-10" db="EMBL/GenBank/DDBJ databases">
        <authorList>
            <person name="Gilroy R."/>
        </authorList>
    </citation>
    <scope>NUCLEOTIDE SEQUENCE</scope>
    <source>
        <strain evidence="18">ChiSxjej2B14-8506</strain>
    </source>
</reference>
<evidence type="ECO:0000256" key="9">
    <source>
        <dbReference type="ARBA" id="ARBA00023160"/>
    </source>
</evidence>
<dbReference type="GO" id="GO:0004315">
    <property type="term" value="F:3-oxoacyl-[acyl-carrier-protein] synthase activity"/>
    <property type="evidence" value="ECO:0007669"/>
    <property type="project" value="UniProtKB-UniRule"/>
</dbReference>
<dbReference type="InterPro" id="IPR020841">
    <property type="entry name" value="PKS_Beta-ketoAc_synthase_dom"/>
</dbReference>
<dbReference type="InterPro" id="IPR017568">
    <property type="entry name" value="3-oxoacyl-ACP_synth-2"/>
</dbReference>
<dbReference type="Pfam" id="PF00109">
    <property type="entry name" value="ketoacyl-synt"/>
    <property type="match status" value="1"/>
</dbReference>
<name>A0A9D1LS77_9FIRM</name>
<dbReference type="EMBL" id="DVNK01000044">
    <property type="protein sequence ID" value="HIU47083.1"/>
    <property type="molecule type" value="Genomic_DNA"/>
</dbReference>
<evidence type="ECO:0000256" key="12">
    <source>
        <dbReference type="ARBA" id="ARBA00047318"/>
    </source>
</evidence>
<dbReference type="FunFam" id="3.40.47.10:FF:000018">
    <property type="entry name" value="3-oxoacyl-[acyl-carrier-protein] synthase 2"/>
    <property type="match status" value="1"/>
</dbReference>
<evidence type="ECO:0000256" key="2">
    <source>
        <dbReference type="ARBA" id="ARBA00008467"/>
    </source>
</evidence>
<gene>
    <name evidence="18" type="primary">fabF</name>
    <name evidence="18" type="ORF">IAC59_07470</name>
</gene>
<evidence type="ECO:0000259" key="17">
    <source>
        <dbReference type="PROSITE" id="PS52004"/>
    </source>
</evidence>
<dbReference type="CDD" id="cd00834">
    <property type="entry name" value="KAS_I_II"/>
    <property type="match status" value="1"/>
</dbReference>
<evidence type="ECO:0000256" key="16">
    <source>
        <dbReference type="RuleBase" id="RU003694"/>
    </source>
</evidence>
<evidence type="ECO:0000256" key="7">
    <source>
        <dbReference type="ARBA" id="ARBA00022832"/>
    </source>
</evidence>
<dbReference type="SMART" id="SM00825">
    <property type="entry name" value="PKS_KS"/>
    <property type="match status" value="1"/>
</dbReference>
<evidence type="ECO:0000256" key="3">
    <source>
        <dbReference type="ARBA" id="ARBA00012356"/>
    </source>
</evidence>
<comment type="function">
    <text evidence="11 14">Involved in the type II fatty acid elongation cycle. Catalyzes the elongation of a wide range of acyl-ACP by the addition of two carbons from malonyl-ACP to an acyl acceptor. Can efficiently catalyze the conversion of palmitoleoyl-ACP (cis-hexadec-9-enoyl-ACP) to cis-vaccenoyl-ACP (cis-octadec-11-enoyl-ACP), an essential step in the thermal regulation of fatty acid composition.</text>
</comment>
<feature type="domain" description="Ketosynthase family 3 (KS3)" evidence="17">
    <location>
        <begin position="1"/>
        <end position="407"/>
    </location>
</feature>
<comment type="catalytic activity">
    <reaction evidence="13 14">
        <text>a fatty acyl-[ACP] + malonyl-[ACP] + H(+) = a 3-oxoacyl-[ACP] + holo-[ACP] + CO2</text>
        <dbReference type="Rhea" id="RHEA:22836"/>
        <dbReference type="Rhea" id="RHEA-COMP:9623"/>
        <dbReference type="Rhea" id="RHEA-COMP:9685"/>
        <dbReference type="Rhea" id="RHEA-COMP:9916"/>
        <dbReference type="Rhea" id="RHEA-COMP:14125"/>
        <dbReference type="ChEBI" id="CHEBI:15378"/>
        <dbReference type="ChEBI" id="CHEBI:16526"/>
        <dbReference type="ChEBI" id="CHEBI:64479"/>
        <dbReference type="ChEBI" id="CHEBI:78449"/>
        <dbReference type="ChEBI" id="CHEBI:78776"/>
        <dbReference type="ChEBI" id="CHEBI:138651"/>
    </reaction>
</comment>
<organism evidence="18 19">
    <name type="scientific">Candidatus Fimadaptatus faecigallinarum</name>
    <dbReference type="NCBI Taxonomy" id="2840814"/>
    <lineage>
        <taxon>Bacteria</taxon>
        <taxon>Bacillati</taxon>
        <taxon>Bacillota</taxon>
        <taxon>Clostridia</taxon>
        <taxon>Eubacteriales</taxon>
        <taxon>Candidatus Fimadaptatus</taxon>
    </lineage>
</organism>
<evidence type="ECO:0000256" key="11">
    <source>
        <dbReference type="ARBA" id="ARBA00024006"/>
    </source>
</evidence>
<dbReference type="PANTHER" id="PTHR11712">
    <property type="entry name" value="POLYKETIDE SYNTHASE-RELATED"/>
    <property type="match status" value="1"/>
</dbReference>
<dbReference type="NCBIfam" id="TIGR03150">
    <property type="entry name" value="fabF"/>
    <property type="match status" value="1"/>
</dbReference>
<dbReference type="EC" id="2.3.1.179" evidence="3 14"/>
<keyword evidence="5 14" id="KW-0444">Lipid biosynthesis</keyword>
<comment type="similarity">
    <text evidence="2 14 16">Belongs to the thiolase-like superfamily. Beta-ketoacyl-ACP synthases family.</text>
</comment>
<reference evidence="18" key="2">
    <citation type="journal article" date="2021" name="PeerJ">
        <title>Extensive microbial diversity within the chicken gut microbiome revealed by metagenomics and culture.</title>
        <authorList>
            <person name="Gilroy R."/>
            <person name="Ravi A."/>
            <person name="Getino M."/>
            <person name="Pursley I."/>
            <person name="Horton D.L."/>
            <person name="Alikhan N.F."/>
            <person name="Baker D."/>
            <person name="Gharbi K."/>
            <person name="Hall N."/>
            <person name="Watson M."/>
            <person name="Adriaenssens E.M."/>
            <person name="Foster-Nyarko E."/>
            <person name="Jarju S."/>
            <person name="Secka A."/>
            <person name="Antonio M."/>
            <person name="Oren A."/>
            <person name="Chaudhuri R.R."/>
            <person name="La Ragione R."/>
            <person name="Hildebrand F."/>
            <person name="Pallen M.J."/>
        </authorList>
    </citation>
    <scope>NUCLEOTIDE SEQUENCE</scope>
    <source>
        <strain evidence="18">ChiSxjej2B14-8506</strain>
    </source>
</reference>
<dbReference type="PROSITE" id="PS00606">
    <property type="entry name" value="KS3_1"/>
    <property type="match status" value="1"/>
</dbReference>
<evidence type="ECO:0000256" key="8">
    <source>
        <dbReference type="ARBA" id="ARBA00023098"/>
    </source>
</evidence>
<evidence type="ECO:0000256" key="6">
    <source>
        <dbReference type="ARBA" id="ARBA00022679"/>
    </source>
</evidence>
<proteinExistence type="inferred from homology"/>
<dbReference type="InterPro" id="IPR014031">
    <property type="entry name" value="Ketoacyl_synth_C"/>
</dbReference>
<dbReference type="InterPro" id="IPR000794">
    <property type="entry name" value="Beta-ketoacyl_synthase"/>
</dbReference>
<comment type="caution">
    <text evidence="18">The sequence shown here is derived from an EMBL/GenBank/DDBJ whole genome shotgun (WGS) entry which is preliminary data.</text>
</comment>
<evidence type="ECO:0000256" key="10">
    <source>
        <dbReference type="ARBA" id="ARBA00023315"/>
    </source>
</evidence>
<evidence type="ECO:0000313" key="19">
    <source>
        <dbReference type="Proteomes" id="UP000824123"/>
    </source>
</evidence>
<dbReference type="InterPro" id="IPR016039">
    <property type="entry name" value="Thiolase-like"/>
</dbReference>
<protein>
    <recommendedName>
        <fullName evidence="4 14">3-oxoacyl-[acyl-carrier-protein] synthase 2</fullName>
        <ecNumber evidence="3 14">2.3.1.179</ecNumber>
    </recommendedName>
</protein>
<dbReference type="GO" id="GO:0005829">
    <property type="term" value="C:cytosol"/>
    <property type="evidence" value="ECO:0007669"/>
    <property type="project" value="TreeGrafter"/>
</dbReference>
<dbReference type="PIRSF" id="PIRSF000447">
    <property type="entry name" value="KAS_II"/>
    <property type="match status" value="1"/>
</dbReference>
<dbReference type="NCBIfam" id="NF005589">
    <property type="entry name" value="PRK07314.1"/>
    <property type="match status" value="1"/>
</dbReference>
<dbReference type="SUPFAM" id="SSF53901">
    <property type="entry name" value="Thiolase-like"/>
    <property type="match status" value="2"/>
</dbReference>
<feature type="active site" description="For beta-ketoacyl synthase activity" evidence="15">
    <location>
        <position position="161"/>
    </location>
</feature>
<dbReference type="Proteomes" id="UP000824123">
    <property type="component" value="Unassembled WGS sequence"/>
</dbReference>
<comment type="catalytic activity">
    <reaction evidence="12 14">
        <text>(9Z)-hexadecenoyl-[ACP] + malonyl-[ACP] + H(+) = 3-oxo-(11Z)-octadecenoyl-[ACP] + holo-[ACP] + CO2</text>
        <dbReference type="Rhea" id="RHEA:55040"/>
        <dbReference type="Rhea" id="RHEA-COMP:9623"/>
        <dbReference type="Rhea" id="RHEA-COMP:9685"/>
        <dbReference type="Rhea" id="RHEA-COMP:10800"/>
        <dbReference type="Rhea" id="RHEA-COMP:14074"/>
        <dbReference type="ChEBI" id="CHEBI:15378"/>
        <dbReference type="ChEBI" id="CHEBI:16526"/>
        <dbReference type="ChEBI" id="CHEBI:64479"/>
        <dbReference type="ChEBI" id="CHEBI:78449"/>
        <dbReference type="ChEBI" id="CHEBI:83989"/>
        <dbReference type="ChEBI" id="CHEBI:138538"/>
        <dbReference type="EC" id="2.3.1.179"/>
    </reaction>
</comment>
<keyword evidence="9 14" id="KW-0275">Fatty acid biosynthesis</keyword>
<keyword evidence="8" id="KW-0443">Lipid metabolism</keyword>
<keyword evidence="10 14" id="KW-0012">Acyltransferase</keyword>
<dbReference type="Gene3D" id="3.40.47.10">
    <property type="match status" value="2"/>
</dbReference>
<evidence type="ECO:0000256" key="1">
    <source>
        <dbReference type="ARBA" id="ARBA00005194"/>
    </source>
</evidence>
<evidence type="ECO:0000256" key="13">
    <source>
        <dbReference type="ARBA" id="ARBA00047659"/>
    </source>
</evidence>
<dbReference type="AlphaFoldDB" id="A0A9D1LS77"/>
<sequence length="409" mass="43106">MRVAITGMGVITPIGNDIAEFRDSLYAGKSGIGPITRFDSTTFKCHVAAEVKDFDITHYGMEKGDARRMDLYTQYAMAAAWQAVNESGILGTLPPEELGVYVGSGIGGYHTSVVEFEKMMNRGPARVSPLYIPMMIANIATGNIAIKFNAQGPSLPVVTACATSTNAVGEAYRAIKDGYATAIIAGGAEAAIEPMGVAGFCNCKALCETDDPNAASLPFDKRRAGFTMGEGAGILVLEELEHARARGANILAEVVGYGNTCDAHHITAPDPEGRGAERAIRQAVTQMGPLDGELYINAHGTGTQLNDRTETLAIKHALGEEAARAAHISSTKSMHGHMLGATGAVELCACVLALRDGIVPPTINLDEPDPDCDLDYTPHTARKADLDGAISTSLGFGGHNAVVALRRYR</sequence>
<dbReference type="InterPro" id="IPR014030">
    <property type="entry name" value="Ketoacyl_synth_N"/>
</dbReference>
<dbReference type="PANTHER" id="PTHR11712:SF336">
    <property type="entry name" value="3-OXOACYL-[ACYL-CARRIER-PROTEIN] SYNTHASE, MITOCHONDRIAL"/>
    <property type="match status" value="1"/>
</dbReference>
<evidence type="ECO:0000256" key="4">
    <source>
        <dbReference type="ARBA" id="ARBA00014657"/>
    </source>
</evidence>
<keyword evidence="7" id="KW-0276">Fatty acid metabolism</keyword>
<dbReference type="FunFam" id="3.40.47.10:FF:000029">
    <property type="entry name" value="3-oxoacyl-[acyl-carrier-protein] synthase 1"/>
    <property type="match status" value="1"/>
</dbReference>
<evidence type="ECO:0000256" key="5">
    <source>
        <dbReference type="ARBA" id="ARBA00022516"/>
    </source>
</evidence>
<evidence type="ECO:0000313" key="18">
    <source>
        <dbReference type="EMBL" id="HIU47083.1"/>
    </source>
</evidence>